<keyword evidence="1 4" id="KW-0328">Glycosyltransferase</keyword>
<name>A0A7C4H9G7_STAMA</name>
<evidence type="ECO:0000259" key="3">
    <source>
        <dbReference type="Pfam" id="PF00156"/>
    </source>
</evidence>
<dbReference type="GO" id="GO:0016757">
    <property type="term" value="F:glycosyltransferase activity"/>
    <property type="evidence" value="ECO:0007669"/>
    <property type="project" value="UniProtKB-KW"/>
</dbReference>
<evidence type="ECO:0000256" key="1">
    <source>
        <dbReference type="ARBA" id="ARBA00022676"/>
    </source>
</evidence>
<reference evidence="4" key="1">
    <citation type="journal article" date="2020" name="mSystems">
        <title>Genome- and Community-Level Interaction Insights into Carbon Utilization and Element Cycling Functions of Hydrothermarchaeota in Hydrothermal Sediment.</title>
        <authorList>
            <person name="Zhou Z."/>
            <person name="Liu Y."/>
            <person name="Xu W."/>
            <person name="Pan J."/>
            <person name="Luo Z.H."/>
            <person name="Li M."/>
        </authorList>
    </citation>
    <scope>NUCLEOTIDE SEQUENCE [LARGE SCALE GENOMIC DNA]</scope>
    <source>
        <strain evidence="5">SpSt-622</strain>
        <strain evidence="4">SpSt-642</strain>
    </source>
</reference>
<protein>
    <submittedName>
        <fullName evidence="4">Phosphoribosyltransferase</fullName>
    </submittedName>
</protein>
<evidence type="ECO:0000256" key="2">
    <source>
        <dbReference type="ARBA" id="ARBA00022679"/>
    </source>
</evidence>
<dbReference type="SUPFAM" id="SSF53271">
    <property type="entry name" value="PRTase-like"/>
    <property type="match status" value="1"/>
</dbReference>
<dbReference type="PANTHER" id="PTHR43363:SF3">
    <property type="entry name" value="XANTHINE-GUANINE PHOSPHORIBOSYLTRANSFERASE"/>
    <property type="match status" value="1"/>
</dbReference>
<organism evidence="4">
    <name type="scientific">Staphylothermus marinus</name>
    <dbReference type="NCBI Taxonomy" id="2280"/>
    <lineage>
        <taxon>Archaea</taxon>
        <taxon>Thermoproteota</taxon>
        <taxon>Thermoprotei</taxon>
        <taxon>Desulfurococcales</taxon>
        <taxon>Desulfurococcaceae</taxon>
        <taxon>Staphylothermus</taxon>
    </lineage>
</organism>
<feature type="domain" description="Phosphoribosyltransferase" evidence="3">
    <location>
        <begin position="21"/>
        <end position="149"/>
    </location>
</feature>
<dbReference type="EMBL" id="DTAN01000122">
    <property type="protein sequence ID" value="HGU65188.1"/>
    <property type="molecule type" value="Genomic_DNA"/>
</dbReference>
<comment type="caution">
    <text evidence="4">The sequence shown here is derived from an EMBL/GenBank/DDBJ whole genome shotgun (WGS) entry which is preliminary data.</text>
</comment>
<dbReference type="EMBL" id="DTBJ01000033">
    <property type="protein sequence ID" value="HGM58806.1"/>
    <property type="molecule type" value="Genomic_DNA"/>
</dbReference>
<dbReference type="CDD" id="cd06223">
    <property type="entry name" value="PRTases_typeI"/>
    <property type="match status" value="1"/>
</dbReference>
<gene>
    <name evidence="5" type="ORF">ENT92_03110</name>
    <name evidence="4" type="ORF">ENU14_04400</name>
</gene>
<proteinExistence type="predicted"/>
<dbReference type="PANTHER" id="PTHR43363">
    <property type="entry name" value="HYPOXANTHINE PHOSPHORIBOSYLTRANSFERASE"/>
    <property type="match status" value="1"/>
</dbReference>
<dbReference type="InterPro" id="IPR029057">
    <property type="entry name" value="PRTase-like"/>
</dbReference>
<dbReference type="InterPro" id="IPR000836">
    <property type="entry name" value="PRTase_dom"/>
</dbReference>
<sequence>MSDLKIVYISWSKAIQMCYRLAELILDYDVDFDSIVTISRGGLIPGRIVSDVLNIDTFYTIRARHWSSYGKLFEKPVINVYEQLDVRGKNVLVIDEVVDTGLTMNSVVNLLNNLGAKLVKTGVLHYKLTSIHKPDFYVEEVREWVWIFYPWSLSETLYGLLVKTGDLSSESIDRLIEKIGVEKNYIDHDHLIKSINRYRVR</sequence>
<dbReference type="AlphaFoldDB" id="A0A7C4H9G7"/>
<dbReference type="Pfam" id="PF00156">
    <property type="entry name" value="Pribosyltran"/>
    <property type="match status" value="1"/>
</dbReference>
<evidence type="ECO:0000313" key="4">
    <source>
        <dbReference type="EMBL" id="HGM58806.1"/>
    </source>
</evidence>
<evidence type="ECO:0000313" key="5">
    <source>
        <dbReference type="EMBL" id="HGU65188.1"/>
    </source>
</evidence>
<keyword evidence="2 4" id="KW-0808">Transferase</keyword>
<dbReference type="Gene3D" id="3.40.50.2020">
    <property type="match status" value="1"/>
</dbReference>
<accession>A0A7C4H9G7</accession>